<dbReference type="EMBL" id="JAPMUA010000009">
    <property type="protein sequence ID" value="MDG3587673.1"/>
    <property type="molecule type" value="Genomic_DNA"/>
</dbReference>
<keyword evidence="2" id="KW-0808">Transferase</keyword>
<evidence type="ECO:0000256" key="5">
    <source>
        <dbReference type="ARBA" id="ARBA00022840"/>
    </source>
</evidence>
<accession>A0ABT6FWM4</accession>
<evidence type="ECO:0000313" key="7">
    <source>
        <dbReference type="EMBL" id="MDG3587673.1"/>
    </source>
</evidence>
<dbReference type="SUPFAM" id="SSF53613">
    <property type="entry name" value="Ribokinase-like"/>
    <property type="match status" value="1"/>
</dbReference>
<evidence type="ECO:0000313" key="8">
    <source>
        <dbReference type="Proteomes" id="UP001153642"/>
    </source>
</evidence>
<keyword evidence="4 7" id="KW-0418">Kinase</keyword>
<keyword evidence="5" id="KW-0067">ATP-binding</keyword>
<dbReference type="Gene3D" id="3.40.1190.20">
    <property type="match status" value="1"/>
</dbReference>
<feature type="domain" description="Carbohydrate kinase PfkB" evidence="6">
    <location>
        <begin position="125"/>
        <end position="302"/>
    </location>
</feature>
<organism evidence="7 8">
    <name type="scientific">Galbibacter pacificus</name>
    <dbReference type="NCBI Taxonomy" id="2996052"/>
    <lineage>
        <taxon>Bacteria</taxon>
        <taxon>Pseudomonadati</taxon>
        <taxon>Bacteroidota</taxon>
        <taxon>Flavobacteriia</taxon>
        <taxon>Flavobacteriales</taxon>
        <taxon>Flavobacteriaceae</taxon>
        <taxon>Galbibacter</taxon>
    </lineage>
</organism>
<evidence type="ECO:0000256" key="1">
    <source>
        <dbReference type="ARBA" id="ARBA00010688"/>
    </source>
</evidence>
<dbReference type="Pfam" id="PF00294">
    <property type="entry name" value="PfkB"/>
    <property type="match status" value="1"/>
</dbReference>
<comment type="similarity">
    <text evidence="1">Belongs to the carbohydrate kinase PfkB family.</text>
</comment>
<name>A0ABT6FWM4_9FLAO</name>
<dbReference type="GO" id="GO:0016301">
    <property type="term" value="F:kinase activity"/>
    <property type="evidence" value="ECO:0007669"/>
    <property type="project" value="UniProtKB-KW"/>
</dbReference>
<dbReference type="PANTHER" id="PTHR43085:SF1">
    <property type="entry name" value="PSEUDOURIDINE KINASE-RELATED"/>
    <property type="match status" value="1"/>
</dbReference>
<dbReference type="Proteomes" id="UP001153642">
    <property type="component" value="Unassembled WGS sequence"/>
</dbReference>
<dbReference type="InterPro" id="IPR029056">
    <property type="entry name" value="Ribokinase-like"/>
</dbReference>
<comment type="caution">
    <text evidence="7">The sequence shown here is derived from an EMBL/GenBank/DDBJ whole genome shotgun (WGS) entry which is preliminary data.</text>
</comment>
<keyword evidence="3" id="KW-0547">Nucleotide-binding</keyword>
<evidence type="ECO:0000256" key="3">
    <source>
        <dbReference type="ARBA" id="ARBA00022741"/>
    </source>
</evidence>
<dbReference type="PANTHER" id="PTHR43085">
    <property type="entry name" value="HEXOKINASE FAMILY MEMBER"/>
    <property type="match status" value="1"/>
</dbReference>
<dbReference type="InterPro" id="IPR050306">
    <property type="entry name" value="PfkB_Carbo_kinase"/>
</dbReference>
<evidence type="ECO:0000256" key="4">
    <source>
        <dbReference type="ARBA" id="ARBA00022777"/>
    </source>
</evidence>
<dbReference type="InterPro" id="IPR011611">
    <property type="entry name" value="PfkB_dom"/>
</dbReference>
<reference evidence="7" key="1">
    <citation type="submission" date="2022-11" db="EMBL/GenBank/DDBJ databases">
        <title>High-quality draft genome sequence of Galbibacter sp. strain CMA-7.</title>
        <authorList>
            <person name="Wei L."/>
            <person name="Dong C."/>
            <person name="Shao Z."/>
        </authorList>
    </citation>
    <scope>NUCLEOTIDE SEQUENCE</scope>
    <source>
        <strain evidence="7">CMA-7</strain>
    </source>
</reference>
<gene>
    <name evidence="7" type="ORF">OSR52_17575</name>
</gene>
<proteinExistence type="inferred from homology"/>
<evidence type="ECO:0000259" key="6">
    <source>
        <dbReference type="Pfam" id="PF00294"/>
    </source>
</evidence>
<evidence type="ECO:0000256" key="2">
    <source>
        <dbReference type="ARBA" id="ARBA00022679"/>
    </source>
</evidence>
<sequence length="327" mass="37638">MSKKTKIAIIGPIPRDKIITHKGDVIKKYGCVTHPVIALAKLLENDGEVFPISHIHKIDEAPIKKIFHQHTNIKVDGIYTHKDKGTVIELKFLDQNNRKEQQRSKMEPIKKEDIEKFTDVDAFVFVPITDFEIELGALQYIKKNSKATVIFDAHGPTTWINDKGERLRKFWKDKNEWFPYIDVLKMNLEESQFSWLEDEKILTSYDENYTDHLDDFAEDTLRKGVKILFVTLDSRGCVAYQLNNDTLQKDWTPSVKVTNVIDTTGCGDSFAGGLAYGLTCYNDPIKAAQYANVLGALRTQGKDFQVFKNKQETDRILRENYKEEKLS</sequence>
<keyword evidence="8" id="KW-1185">Reference proteome</keyword>
<protein>
    <submittedName>
        <fullName evidence="7">Carbohydrate kinase family protein</fullName>
    </submittedName>
</protein>
<dbReference type="RefSeq" id="WP_277901401.1">
    <property type="nucleotide sequence ID" value="NZ_JAPMUA010000009.1"/>
</dbReference>